<accession>A0A923N4W4</accession>
<evidence type="ECO:0000313" key="2">
    <source>
        <dbReference type="EMBL" id="MBC5992268.1"/>
    </source>
</evidence>
<evidence type="ECO:0000259" key="1">
    <source>
        <dbReference type="Pfam" id="PF07995"/>
    </source>
</evidence>
<dbReference type="Gene3D" id="2.120.10.30">
    <property type="entry name" value="TolB, C-terminal domain"/>
    <property type="match status" value="1"/>
</dbReference>
<dbReference type="InterPro" id="IPR012938">
    <property type="entry name" value="Glc/Sorbosone_DH"/>
</dbReference>
<dbReference type="Proteomes" id="UP000603640">
    <property type="component" value="Unassembled WGS sequence"/>
</dbReference>
<dbReference type="InterPro" id="IPR011041">
    <property type="entry name" value="Quinoprot_gluc/sorb_DH_b-prop"/>
</dbReference>
<proteinExistence type="predicted"/>
<dbReference type="AlphaFoldDB" id="A0A923N4W4"/>
<reference evidence="2" key="1">
    <citation type="submission" date="2020-08" db="EMBL/GenBank/DDBJ databases">
        <title>Pontibacter sp. SD6 16S ribosomal RNA gene Genome sequencing and assembly.</title>
        <authorList>
            <person name="Kang M."/>
        </authorList>
    </citation>
    <scope>NUCLEOTIDE SEQUENCE</scope>
    <source>
        <strain evidence="2">SD6</strain>
    </source>
</reference>
<dbReference type="EMBL" id="JACRVF010000001">
    <property type="protein sequence ID" value="MBC5992268.1"/>
    <property type="molecule type" value="Genomic_DNA"/>
</dbReference>
<dbReference type="InterPro" id="IPR011042">
    <property type="entry name" value="6-blade_b-propeller_TolB-like"/>
</dbReference>
<protein>
    <submittedName>
        <fullName evidence="2">PQQ-dependent sugar dehydrogenase</fullName>
    </submittedName>
</protein>
<evidence type="ECO:0000313" key="3">
    <source>
        <dbReference type="Proteomes" id="UP000603640"/>
    </source>
</evidence>
<gene>
    <name evidence="2" type="ORF">H8S84_05400</name>
</gene>
<keyword evidence="3" id="KW-1185">Reference proteome</keyword>
<sequence>MKTIYHTSFTSFLRLTLSVIAFLLLVGQVSAQKSTVRTKAGDIKVETLADNLNHPWGMAFLPDGRLLVTERQGTLRILDKNNKLSEPLTGTPEVFSQGQGGMLDVALDPNFKQNRLVYLSFAEPGENGTASTALGRGKLEGNELKDFKVIFSQKPKVEGPNHFGGRIVFSPDGHVFLTLGERFKFEPAQNLSNHLGTIVRINPDGSIPKDNPFVKQQNAEDEIWSYGHRNIEAAAIDPSSKKLWIVEMGPMGGDELNQPVAGRNYGWPVVSWGDNYDGSDIPNPPTRPEFADAVIHWTPTISPSGMIFYTGKTFPAWQGSGLIGGLTSSGIVRVQVKGEKAEEVERIPLNVRVRDVEQAPDGTIYVLTDQSNGKILHLKPLK</sequence>
<dbReference type="SUPFAM" id="SSF50952">
    <property type="entry name" value="Soluble quinoprotein glucose dehydrogenase"/>
    <property type="match status" value="1"/>
</dbReference>
<feature type="domain" description="Glucose/Sorbosone dehydrogenase" evidence="1">
    <location>
        <begin position="52"/>
        <end position="376"/>
    </location>
</feature>
<comment type="caution">
    <text evidence="2">The sequence shown here is derived from an EMBL/GenBank/DDBJ whole genome shotgun (WGS) entry which is preliminary data.</text>
</comment>
<dbReference type="RefSeq" id="WP_187066219.1">
    <property type="nucleotide sequence ID" value="NZ_JACRVF010000001.1"/>
</dbReference>
<name>A0A923N4W4_9BACT</name>
<dbReference type="PANTHER" id="PTHR19328:SF75">
    <property type="entry name" value="ALDOSE SUGAR DEHYDROGENASE YLII"/>
    <property type="match status" value="1"/>
</dbReference>
<dbReference type="PANTHER" id="PTHR19328">
    <property type="entry name" value="HEDGEHOG-INTERACTING PROTEIN"/>
    <property type="match status" value="1"/>
</dbReference>
<dbReference type="Pfam" id="PF07995">
    <property type="entry name" value="GSDH"/>
    <property type="match status" value="1"/>
</dbReference>
<organism evidence="2 3">
    <name type="scientific">Pontibacter cellulosilyticus</name>
    <dbReference type="NCBI Taxonomy" id="1720253"/>
    <lineage>
        <taxon>Bacteria</taxon>
        <taxon>Pseudomonadati</taxon>
        <taxon>Bacteroidota</taxon>
        <taxon>Cytophagia</taxon>
        <taxon>Cytophagales</taxon>
        <taxon>Hymenobacteraceae</taxon>
        <taxon>Pontibacter</taxon>
    </lineage>
</organism>